<organism evidence="3 4">
    <name type="scientific">Silicimonas algicola</name>
    <dbReference type="NCBI Taxonomy" id="1826607"/>
    <lineage>
        <taxon>Bacteria</taxon>
        <taxon>Pseudomonadati</taxon>
        <taxon>Pseudomonadota</taxon>
        <taxon>Alphaproteobacteria</taxon>
        <taxon>Rhodobacterales</taxon>
        <taxon>Paracoccaceae</taxon>
    </lineage>
</organism>
<dbReference type="EMBL" id="QGGV01000001">
    <property type="protein sequence ID" value="PWK59018.1"/>
    <property type="molecule type" value="Genomic_DNA"/>
</dbReference>
<dbReference type="SMART" id="SM01008">
    <property type="entry name" value="Ald_Xan_dh_C"/>
    <property type="match status" value="1"/>
</dbReference>
<gene>
    <name evidence="3" type="ORF">C8D95_101839</name>
</gene>
<dbReference type="PANTHER" id="PTHR11908">
    <property type="entry name" value="XANTHINE DEHYDROGENASE"/>
    <property type="match status" value="1"/>
</dbReference>
<dbReference type="Gene3D" id="3.30.365.10">
    <property type="entry name" value="Aldehyde oxidase/xanthine dehydrogenase, molybdopterin binding domain"/>
    <property type="match status" value="4"/>
</dbReference>
<dbReference type="Gene3D" id="3.90.1170.50">
    <property type="entry name" value="Aldehyde oxidase/xanthine dehydrogenase, a/b hammerhead"/>
    <property type="match status" value="1"/>
</dbReference>
<dbReference type="InterPro" id="IPR037165">
    <property type="entry name" value="AldOxase/xan_DH_Mopterin-bd_sf"/>
</dbReference>
<proteinExistence type="predicted"/>
<name>A0A316GDQ4_9RHOB</name>
<dbReference type="GO" id="GO:0005506">
    <property type="term" value="F:iron ion binding"/>
    <property type="evidence" value="ECO:0007669"/>
    <property type="project" value="InterPro"/>
</dbReference>
<sequence>MSLDQSPDQTTELTMDKAQPRLLDAMSQGLLGTRLSRPEGALKVTGRAAYAAEHLPDNLATGVLVRATITKGKVSHIDSDGAKAMKGVLAVFNGDPLVRNPAQGQAGEAPAQVLPEVHYFGQPIALVVASTFEQARAAAQSMTVTYEEEDAEVEPATASTVDKPKKSQSDTGDLEGALRDAATAIDVTYATAPHTSAAMEPHASVAEWKDGRLTLHGSYQMLKHNLAELADALDMSEDNVRILAPYVGGGFGSKLGIAPEAVAAAHAARELKRPVRVVMGRDQVFQMTLRRSETTQRIRLGCDASGRMTALAHEDRVSNLPGEAFSEPVAQGTHFLYGGENRRFTHEVARIHRPGTGSVRAPGEAVGMIALECAMDELAEATGIDPIELRVMNMRETTPADGLPYSERGLERCLREGAARFGWDGRRPAAQRLDGDWWIGMGVASAVRTNQMEESVARVTLQSDGTALVETDMTDIGTGSYAILTQIAGEMLGLPAKKVRVRIGDSDLPKSSGSGGSFGAQSCGSAVFLACKGLREWIADKLDVSPADLTLRDGVATGGNVQMSLADFAGLPQTSEGHVKPGDTADDFAIAGYGAHFAEVGVHADTGEVRVRRMLGIFSIGRVLNRLTAESQCHGAMIWGIGSALTEELMHDPRDGRIVNHNLAEYHVPVHLDVPQLDAILLEDTRDDQANPIQAKGIGELGISGAAASIGNAVFNACGVRVRDFPMTPDKIIAGLPDRP</sequence>
<dbReference type="GO" id="GO:0016491">
    <property type="term" value="F:oxidoreductase activity"/>
    <property type="evidence" value="ECO:0007669"/>
    <property type="project" value="InterPro"/>
</dbReference>
<dbReference type="SUPFAM" id="SSF54665">
    <property type="entry name" value="CO dehydrogenase molybdoprotein N-domain-like"/>
    <property type="match status" value="1"/>
</dbReference>
<feature type="region of interest" description="Disordered" evidence="1">
    <location>
        <begin position="152"/>
        <end position="174"/>
    </location>
</feature>
<dbReference type="RefSeq" id="WP_420902660.1">
    <property type="nucleotide sequence ID" value="NZ_CP034588.1"/>
</dbReference>
<comment type="caution">
    <text evidence="3">The sequence shown here is derived from an EMBL/GenBank/DDBJ whole genome shotgun (WGS) entry which is preliminary data.</text>
</comment>
<evidence type="ECO:0000256" key="1">
    <source>
        <dbReference type="SAM" id="MobiDB-lite"/>
    </source>
</evidence>
<dbReference type="Pfam" id="PF02738">
    <property type="entry name" value="MoCoBD_1"/>
    <property type="match status" value="1"/>
</dbReference>
<dbReference type="Pfam" id="PF20256">
    <property type="entry name" value="MoCoBD_2"/>
    <property type="match status" value="1"/>
</dbReference>
<protein>
    <submittedName>
        <fullName evidence="3">Xanthine dehydrogenase YagR molybdenum-binding subunit</fullName>
    </submittedName>
</protein>
<dbReference type="InterPro" id="IPR046867">
    <property type="entry name" value="AldOxase/xan_DH_MoCoBD2"/>
</dbReference>
<dbReference type="SUPFAM" id="SSF56003">
    <property type="entry name" value="Molybdenum cofactor-binding domain"/>
    <property type="match status" value="1"/>
</dbReference>
<dbReference type="InterPro" id="IPR008274">
    <property type="entry name" value="AldOxase/xan_DH_MoCoBD1"/>
</dbReference>
<feature type="domain" description="Aldehyde oxidase/xanthine dehydrogenase a/b hammerhead" evidence="2">
    <location>
        <begin position="45"/>
        <end position="150"/>
    </location>
</feature>
<dbReference type="PANTHER" id="PTHR11908:SF123">
    <property type="entry name" value="ALDEHYDE OXIDOREDUCTASE MOLYBDENUM-BINDING SUBUNIT PAOC"/>
    <property type="match status" value="1"/>
</dbReference>
<dbReference type="Proteomes" id="UP000245390">
    <property type="component" value="Unassembled WGS sequence"/>
</dbReference>
<dbReference type="AlphaFoldDB" id="A0A316GDQ4"/>
<dbReference type="Pfam" id="PF01315">
    <property type="entry name" value="Ald_Xan_dh_C"/>
    <property type="match status" value="1"/>
</dbReference>
<dbReference type="InterPro" id="IPR016208">
    <property type="entry name" value="Ald_Oxase/xanthine_DH-like"/>
</dbReference>
<accession>A0A316GDQ4</accession>
<evidence type="ECO:0000313" key="3">
    <source>
        <dbReference type="EMBL" id="PWK59018.1"/>
    </source>
</evidence>
<evidence type="ECO:0000313" key="4">
    <source>
        <dbReference type="Proteomes" id="UP000245390"/>
    </source>
</evidence>
<dbReference type="InterPro" id="IPR036856">
    <property type="entry name" value="Ald_Oxase/Xan_DH_a/b_sf"/>
</dbReference>
<dbReference type="InterPro" id="IPR000674">
    <property type="entry name" value="Ald_Oxase/Xan_DH_a/b"/>
</dbReference>
<reference evidence="3 4" key="1">
    <citation type="submission" date="2018-05" db="EMBL/GenBank/DDBJ databases">
        <title>Genomic Encyclopedia of Type Strains, Phase IV (KMG-IV): sequencing the most valuable type-strain genomes for metagenomic binning, comparative biology and taxonomic classification.</title>
        <authorList>
            <person name="Goeker M."/>
        </authorList>
    </citation>
    <scope>NUCLEOTIDE SEQUENCE [LARGE SCALE GENOMIC DNA]</scope>
    <source>
        <strain evidence="3 4">DSM 103371</strain>
    </source>
</reference>
<keyword evidence="4" id="KW-1185">Reference proteome</keyword>
<evidence type="ECO:0000259" key="2">
    <source>
        <dbReference type="SMART" id="SM01008"/>
    </source>
</evidence>